<name>A0A2W2EF55_9ACTN</name>
<evidence type="ECO:0000313" key="1">
    <source>
        <dbReference type="EMBL" id="PZG15595.1"/>
    </source>
</evidence>
<comment type="caution">
    <text evidence="1">The sequence shown here is derived from an EMBL/GenBank/DDBJ whole genome shotgun (WGS) entry which is preliminary data.</text>
</comment>
<evidence type="ECO:0000313" key="2">
    <source>
        <dbReference type="Proteomes" id="UP000249304"/>
    </source>
</evidence>
<dbReference type="EMBL" id="POUD01000102">
    <property type="protein sequence ID" value="PZG15595.1"/>
    <property type="molecule type" value="Genomic_DNA"/>
</dbReference>
<organism evidence="1 2">
    <name type="scientific">Nonomuraea aridisoli</name>
    <dbReference type="NCBI Taxonomy" id="2070368"/>
    <lineage>
        <taxon>Bacteria</taxon>
        <taxon>Bacillati</taxon>
        <taxon>Actinomycetota</taxon>
        <taxon>Actinomycetes</taxon>
        <taxon>Streptosporangiales</taxon>
        <taxon>Streptosporangiaceae</taxon>
        <taxon>Nonomuraea</taxon>
    </lineage>
</organism>
<reference evidence="1 2" key="1">
    <citation type="submission" date="2018-01" db="EMBL/GenBank/DDBJ databases">
        <title>Draft genome sequence of Nonomuraea sp. KC333.</title>
        <authorList>
            <person name="Sahin N."/>
            <person name="Saygin H."/>
            <person name="Ay H."/>
        </authorList>
    </citation>
    <scope>NUCLEOTIDE SEQUENCE [LARGE SCALE GENOMIC DNA]</scope>
    <source>
        <strain evidence="1 2">KC333</strain>
    </source>
</reference>
<dbReference type="Pfam" id="PF09344">
    <property type="entry name" value="Cas_CT1975"/>
    <property type="match status" value="1"/>
</dbReference>
<accession>A0A2W2EF55</accession>
<protein>
    <submittedName>
        <fullName evidence="1">Type I-E CRISPR-associated protein Cas7/Cse4/CasC</fullName>
    </submittedName>
</protein>
<keyword evidence="2" id="KW-1185">Reference proteome</keyword>
<dbReference type="OrthoDB" id="5291250at2"/>
<dbReference type="AlphaFoldDB" id="A0A2W2EF55"/>
<gene>
    <name evidence="1" type="primary">cas7e</name>
    <name evidence="1" type="ORF">C1J01_23690</name>
</gene>
<dbReference type="NCBIfam" id="TIGR01869">
    <property type="entry name" value="casC_Cse4"/>
    <property type="match status" value="1"/>
</dbReference>
<sequence length="399" mass="43422">MIRTILEVHALQTVPPSCLNRDDTGTPKTATYGGVRRARVSSQAWKRATRRGFHDLLDPSELGVRTRRVAELLAERIRKLDGSIEQADAWSLAAEAIQTATGSKIDVPKRREQAARNENGGAAPESKYLMFLSAHQLDGLAEIAVKAHGSGGKDYFKDKAVKDQAKRIANTRHSVDIALFGRMIADGADINVDAAAQVAHAISVHRVDNESDYYTAVDDYKEREDDDLGAGMIGTVEFNSATLYRYAAVDVDLLRRNLGAGLRDDEPITEPVRRAVEAFVQCFLTSLPTGKINTFGNHTLPDAVVVKLRDSRPINLVAAFEEPCKTDPDVGGHMRQAADALVSYLTDVESTYGIADGDSTWVLQVGRNTEALTQLGTSLPMPDLVAAVGAEVVRRQDQA</sequence>
<proteinExistence type="predicted"/>
<dbReference type="InterPro" id="IPR010148">
    <property type="entry name" value="CRISPR-assoc_prot_CT1975"/>
</dbReference>
<dbReference type="RefSeq" id="WP_111181181.1">
    <property type="nucleotide sequence ID" value="NZ_POUD01000102.1"/>
</dbReference>
<dbReference type="Proteomes" id="UP000249304">
    <property type="component" value="Unassembled WGS sequence"/>
</dbReference>